<sequence length="265" mass="28088">MNIHPLKFLITLIPIALLAGCGGGSDCYYNMDSYGSVSSARVFYPCGMENSSELHHVTTLSGGLSNTKENMYWLAGHLVENNDMVVFAISASSNTSVGNYERAHKSAVEMIESERNNPASPLYLRLDKLALMGYSMGGGAVLNAAHDLGSEVDAVVAMAPWEPSVFLGDVTADTLAIVGENDIVASPAYAEGAYGNLPDGINKAFMKLDNFGHLQWVGNTGSSTNTVAAKQMISAWVDYNLNGSGSALNSLLNPPSAVKVNENNL</sequence>
<keyword evidence="3" id="KW-1185">Reference proteome</keyword>
<dbReference type="Proteomes" id="UP000235116">
    <property type="component" value="Chromosome"/>
</dbReference>
<dbReference type="Pfam" id="PF12740">
    <property type="entry name" value="PETase"/>
    <property type="match status" value="1"/>
</dbReference>
<dbReference type="OrthoDB" id="1466228at2"/>
<accession>A0A2K9LQ63</accession>
<dbReference type="EMBL" id="CP022684">
    <property type="protein sequence ID" value="AUM14442.1"/>
    <property type="molecule type" value="Genomic_DNA"/>
</dbReference>
<dbReference type="RefSeq" id="WP_101895816.1">
    <property type="nucleotide sequence ID" value="NZ_CP022684.1"/>
</dbReference>
<dbReference type="Gene3D" id="3.40.50.1820">
    <property type="entry name" value="alpha/beta hydrolase"/>
    <property type="match status" value="1"/>
</dbReference>
<dbReference type="PROSITE" id="PS51257">
    <property type="entry name" value="PROKAR_LIPOPROTEIN"/>
    <property type="match status" value="1"/>
</dbReference>
<dbReference type="InterPro" id="IPR029058">
    <property type="entry name" value="AB_hydrolase_fold"/>
</dbReference>
<proteinExistence type="predicted"/>
<reference evidence="3" key="1">
    <citation type="submission" date="2017-08" db="EMBL/GenBank/DDBJ databases">
        <title>Direct submision.</title>
        <authorList>
            <person name="Kim S.-J."/>
            <person name="Rhee S.-K."/>
        </authorList>
    </citation>
    <scope>NUCLEOTIDE SEQUENCE [LARGE SCALE GENOMIC DNA]</scope>
    <source>
        <strain evidence="3">GI5</strain>
    </source>
</reference>
<evidence type="ECO:0000313" key="2">
    <source>
        <dbReference type="EMBL" id="AUM14442.1"/>
    </source>
</evidence>
<dbReference type="AlphaFoldDB" id="A0A2K9LQ63"/>
<feature type="domain" description="PET hydrolase/cutinase-like" evidence="1">
    <location>
        <begin position="39"/>
        <end position="237"/>
    </location>
</feature>
<gene>
    <name evidence="2" type="ORF">Kalk_19300</name>
</gene>
<organism evidence="2 3">
    <name type="scientific">Ketobacter alkanivorans</name>
    <dbReference type="NCBI Taxonomy" id="1917421"/>
    <lineage>
        <taxon>Bacteria</taxon>
        <taxon>Pseudomonadati</taxon>
        <taxon>Pseudomonadota</taxon>
        <taxon>Gammaproteobacteria</taxon>
        <taxon>Pseudomonadales</taxon>
        <taxon>Ketobacteraceae</taxon>
        <taxon>Ketobacter</taxon>
    </lineage>
</organism>
<evidence type="ECO:0000259" key="1">
    <source>
        <dbReference type="Pfam" id="PF12740"/>
    </source>
</evidence>
<evidence type="ECO:0000313" key="3">
    <source>
        <dbReference type="Proteomes" id="UP000235116"/>
    </source>
</evidence>
<name>A0A2K9LQ63_9GAMM</name>
<dbReference type="SUPFAM" id="SSF53474">
    <property type="entry name" value="alpha/beta-Hydrolases"/>
    <property type="match status" value="1"/>
</dbReference>
<dbReference type="KEGG" id="kak:Kalk_19300"/>
<dbReference type="InterPro" id="IPR041127">
    <property type="entry name" value="PET_hydrolase/cutinase-like"/>
</dbReference>
<protein>
    <recommendedName>
        <fullName evidence="1">PET hydrolase/cutinase-like domain-containing protein</fullName>
    </recommendedName>
</protein>